<keyword evidence="8" id="KW-0833">Ubl conjugation pathway</keyword>
<dbReference type="PROSITE" id="PS50089">
    <property type="entry name" value="ZF_RING_2"/>
    <property type="match status" value="1"/>
</dbReference>
<keyword evidence="4" id="KW-0808">Transferase</keyword>
<proteinExistence type="predicted"/>
<feature type="domain" description="RING-type" evidence="14">
    <location>
        <begin position="216"/>
        <end position="258"/>
    </location>
</feature>
<evidence type="ECO:0000256" key="3">
    <source>
        <dbReference type="ARBA" id="ARBA00012483"/>
    </source>
</evidence>
<sequence length="267" mass="31630">MSLLNYLSWYISLNSSSFFESTVQSLHYKSLLSLHNKNGDFKILNYFYIDKIDNEIVTRSSQDLPSSPEETCLFIGPNITLDNINILIPKCNTIFYLTNKKIRKEVILERWYLKLALYASEENYFLLDEEISEEILIMIFNRSKIVMEYNKKEVVSYVNGFGIYTCLLVIFICMTSILFIICGAYSTVNPIVTEIELERFKVIKFKDIKEQKEDSCLICFEVYDDDEELRILFCNHYFHKTCVDKWLCEQSSRCPYCRYSNKNYEEV</sequence>
<dbReference type="InterPro" id="IPR001841">
    <property type="entry name" value="Znf_RING"/>
</dbReference>
<keyword evidence="7 12" id="KW-0863">Zinc-finger</keyword>
<dbReference type="GO" id="GO:0006511">
    <property type="term" value="P:ubiquitin-dependent protein catabolic process"/>
    <property type="evidence" value="ECO:0007669"/>
    <property type="project" value="TreeGrafter"/>
</dbReference>
<dbReference type="Proteomes" id="UP001334084">
    <property type="component" value="Chromosome 3"/>
</dbReference>
<feature type="transmembrane region" description="Helical" evidence="13">
    <location>
        <begin position="161"/>
        <end position="186"/>
    </location>
</feature>
<keyword evidence="9" id="KW-0862">Zinc</keyword>
<evidence type="ECO:0000256" key="11">
    <source>
        <dbReference type="ARBA" id="ARBA00023136"/>
    </source>
</evidence>
<keyword evidence="6" id="KW-0479">Metal-binding</keyword>
<organism evidence="15 16">
    <name type="scientific">Vairimorpha necatrix</name>
    <dbReference type="NCBI Taxonomy" id="6039"/>
    <lineage>
        <taxon>Eukaryota</taxon>
        <taxon>Fungi</taxon>
        <taxon>Fungi incertae sedis</taxon>
        <taxon>Microsporidia</taxon>
        <taxon>Nosematidae</taxon>
        <taxon>Vairimorpha</taxon>
    </lineage>
</organism>
<evidence type="ECO:0000256" key="5">
    <source>
        <dbReference type="ARBA" id="ARBA00022692"/>
    </source>
</evidence>
<dbReference type="InterPro" id="IPR013083">
    <property type="entry name" value="Znf_RING/FYVE/PHD"/>
</dbReference>
<comment type="catalytic activity">
    <reaction evidence="1">
        <text>S-ubiquitinyl-[E2 ubiquitin-conjugating enzyme]-L-cysteine + [acceptor protein]-L-lysine = [E2 ubiquitin-conjugating enzyme]-L-cysteine + N(6)-ubiquitinyl-[acceptor protein]-L-lysine.</text>
        <dbReference type="EC" id="2.3.2.27"/>
    </reaction>
</comment>
<dbReference type="GeneID" id="90540914"/>
<dbReference type="GO" id="GO:0061630">
    <property type="term" value="F:ubiquitin protein ligase activity"/>
    <property type="evidence" value="ECO:0007669"/>
    <property type="project" value="UniProtKB-EC"/>
</dbReference>
<evidence type="ECO:0000259" key="14">
    <source>
        <dbReference type="PROSITE" id="PS50089"/>
    </source>
</evidence>
<evidence type="ECO:0000256" key="7">
    <source>
        <dbReference type="ARBA" id="ARBA00022771"/>
    </source>
</evidence>
<reference evidence="15" key="1">
    <citation type="journal article" date="2024" name="BMC Genomics">
        <title>Functional annotation of a divergent genome using sequence and structure-based similarity.</title>
        <authorList>
            <person name="Svedberg D."/>
            <person name="Winiger R.R."/>
            <person name="Berg A."/>
            <person name="Sharma H."/>
            <person name="Tellgren-Roth C."/>
            <person name="Debrunner-Vossbrinck B.A."/>
            <person name="Vossbrinck C.R."/>
            <person name="Barandun J."/>
        </authorList>
    </citation>
    <scope>NUCLEOTIDE SEQUENCE</scope>
    <source>
        <strain evidence="15">Illinois isolate</strain>
    </source>
</reference>
<evidence type="ECO:0000313" key="15">
    <source>
        <dbReference type="EMBL" id="WUR03108.1"/>
    </source>
</evidence>
<protein>
    <recommendedName>
        <fullName evidence="3">RING-type E3 ubiquitin transferase</fullName>
        <ecNumber evidence="3">2.3.2.27</ecNumber>
    </recommendedName>
</protein>
<evidence type="ECO:0000256" key="6">
    <source>
        <dbReference type="ARBA" id="ARBA00022723"/>
    </source>
</evidence>
<dbReference type="PANTHER" id="PTHR45977:SF4">
    <property type="entry name" value="RING-TYPE DOMAIN-CONTAINING PROTEIN"/>
    <property type="match status" value="1"/>
</dbReference>
<dbReference type="EMBL" id="CP142728">
    <property type="protein sequence ID" value="WUR03108.1"/>
    <property type="molecule type" value="Genomic_DNA"/>
</dbReference>
<dbReference type="AlphaFoldDB" id="A0AAX4JAX0"/>
<evidence type="ECO:0000256" key="13">
    <source>
        <dbReference type="SAM" id="Phobius"/>
    </source>
</evidence>
<evidence type="ECO:0000256" key="9">
    <source>
        <dbReference type="ARBA" id="ARBA00022833"/>
    </source>
</evidence>
<dbReference type="EC" id="2.3.2.27" evidence="3"/>
<dbReference type="SUPFAM" id="SSF57850">
    <property type="entry name" value="RING/U-box"/>
    <property type="match status" value="1"/>
</dbReference>
<gene>
    <name evidence="15" type="ORF">VNE69_03318</name>
</gene>
<comment type="subcellular location">
    <subcellularLocation>
        <location evidence="2">Membrane</location>
        <topology evidence="2">Multi-pass membrane protein</topology>
    </subcellularLocation>
</comment>
<evidence type="ECO:0000256" key="8">
    <source>
        <dbReference type="ARBA" id="ARBA00022786"/>
    </source>
</evidence>
<dbReference type="GO" id="GO:0016020">
    <property type="term" value="C:membrane"/>
    <property type="evidence" value="ECO:0007669"/>
    <property type="project" value="UniProtKB-SubCell"/>
</dbReference>
<accession>A0AAX4JAX0</accession>
<dbReference type="SMART" id="SM00744">
    <property type="entry name" value="RINGv"/>
    <property type="match status" value="1"/>
</dbReference>
<name>A0AAX4JAX0_9MICR</name>
<dbReference type="Gene3D" id="3.30.40.10">
    <property type="entry name" value="Zinc/RING finger domain, C3HC4 (zinc finger)"/>
    <property type="match status" value="1"/>
</dbReference>
<keyword evidence="16" id="KW-1185">Reference proteome</keyword>
<keyword evidence="5 13" id="KW-0812">Transmembrane</keyword>
<evidence type="ECO:0000256" key="1">
    <source>
        <dbReference type="ARBA" id="ARBA00000900"/>
    </source>
</evidence>
<dbReference type="InterPro" id="IPR011016">
    <property type="entry name" value="Znf_RING-CH"/>
</dbReference>
<dbReference type="RefSeq" id="XP_065329253.1">
    <property type="nucleotide sequence ID" value="XM_065473181.1"/>
</dbReference>
<dbReference type="PANTHER" id="PTHR45977">
    <property type="entry name" value="TARGET OF ERK KINASE MPK-1"/>
    <property type="match status" value="1"/>
</dbReference>
<dbReference type="GO" id="GO:0008270">
    <property type="term" value="F:zinc ion binding"/>
    <property type="evidence" value="ECO:0007669"/>
    <property type="project" value="UniProtKB-KW"/>
</dbReference>
<dbReference type="KEGG" id="vnx:VNE69_03318"/>
<dbReference type="GO" id="GO:0016567">
    <property type="term" value="P:protein ubiquitination"/>
    <property type="evidence" value="ECO:0007669"/>
    <property type="project" value="TreeGrafter"/>
</dbReference>
<keyword evidence="10 13" id="KW-1133">Transmembrane helix</keyword>
<evidence type="ECO:0000256" key="4">
    <source>
        <dbReference type="ARBA" id="ARBA00022679"/>
    </source>
</evidence>
<evidence type="ECO:0000313" key="16">
    <source>
        <dbReference type="Proteomes" id="UP001334084"/>
    </source>
</evidence>
<dbReference type="Pfam" id="PF13639">
    <property type="entry name" value="zf-RING_2"/>
    <property type="match status" value="1"/>
</dbReference>
<dbReference type="SMART" id="SM00184">
    <property type="entry name" value="RING"/>
    <property type="match status" value="1"/>
</dbReference>
<evidence type="ECO:0000256" key="12">
    <source>
        <dbReference type="PROSITE-ProRule" id="PRU00175"/>
    </source>
</evidence>
<evidence type="ECO:0000256" key="2">
    <source>
        <dbReference type="ARBA" id="ARBA00004141"/>
    </source>
</evidence>
<keyword evidence="11 13" id="KW-0472">Membrane</keyword>
<evidence type="ECO:0000256" key="10">
    <source>
        <dbReference type="ARBA" id="ARBA00022989"/>
    </source>
</evidence>